<organism evidence="1 2">
    <name type="scientific">Caldisalinibacter kiritimatiensis</name>
    <dbReference type="NCBI Taxonomy" id="1304284"/>
    <lineage>
        <taxon>Bacteria</taxon>
        <taxon>Bacillati</taxon>
        <taxon>Bacillota</taxon>
        <taxon>Tissierellia</taxon>
        <taxon>Tissierellales</taxon>
        <taxon>Thermohalobacteraceae</taxon>
        <taxon>Caldisalinibacter</taxon>
    </lineage>
</organism>
<evidence type="ECO:0000313" key="2">
    <source>
        <dbReference type="Proteomes" id="UP000013378"/>
    </source>
</evidence>
<comment type="caution">
    <text evidence="1">The sequence shown here is derived from an EMBL/GenBank/DDBJ whole genome shotgun (WGS) entry which is preliminary data.</text>
</comment>
<dbReference type="STRING" id="1304284.L21TH_2736"/>
<dbReference type="EMBL" id="ARZA01000287">
    <property type="protein sequence ID" value="EOC99272.1"/>
    <property type="molecule type" value="Genomic_DNA"/>
</dbReference>
<keyword evidence="2" id="KW-1185">Reference proteome</keyword>
<proteinExistence type="predicted"/>
<dbReference type="RefSeq" id="WP_006317680.1">
    <property type="nucleotide sequence ID" value="NZ_ARZA01000287.1"/>
</dbReference>
<reference evidence="1 2" key="1">
    <citation type="journal article" date="2015" name="Geomicrobiol. J.">
        <title>Caldisalinibacter kiritimatiensis gen. nov., sp. nov., a moderately thermohalophilic thiosulfate-reducing bacterium from a hypersaline microbial mat.</title>
        <authorList>
            <person name="Ben Hania W."/>
            <person name="Joseph M."/>
            <person name="Fiebig A."/>
            <person name="Bunk B."/>
            <person name="Klenk H.-P."/>
            <person name="Fardeau M.-L."/>
            <person name="Spring S."/>
        </authorList>
    </citation>
    <scope>NUCLEOTIDE SEQUENCE [LARGE SCALE GENOMIC DNA]</scope>
    <source>
        <strain evidence="1 2">L21-TH-D2</strain>
    </source>
</reference>
<dbReference type="AlphaFoldDB" id="R1AQ68"/>
<evidence type="ECO:0000313" key="1">
    <source>
        <dbReference type="EMBL" id="EOC99272.1"/>
    </source>
</evidence>
<dbReference type="OrthoDB" id="1800778at2"/>
<dbReference type="Proteomes" id="UP000013378">
    <property type="component" value="Unassembled WGS sequence"/>
</dbReference>
<name>R1AQ68_9FIRM</name>
<gene>
    <name evidence="1" type="ORF">L21TH_2736</name>
</gene>
<dbReference type="eggNOG" id="ENOG502ZW67">
    <property type="taxonomic scope" value="Bacteria"/>
</dbReference>
<sequence length="142" mass="16648">MGITSDKQIRLMVIELVENSVLQNKRYSIFYNKDNDYLKVKEKRISKEEAEIDNVLAKDFLTTLDSFKNEIKFPEGDYKYYNIKLLSAGNITMDNSEDNEIYVIDDNGVYKLKDKDVQGLCFYVYGEPLQKGDRPIFYVIKN</sequence>
<protein>
    <submittedName>
        <fullName evidence="1">Uncharacterized protein</fullName>
    </submittedName>
</protein>
<accession>R1AQ68</accession>